<proteinExistence type="predicted"/>
<accession>A0A6A5QSJ9</accession>
<organism evidence="2 3">
    <name type="scientific">Ampelomyces quisqualis</name>
    <name type="common">Powdery mildew agent</name>
    <dbReference type="NCBI Taxonomy" id="50730"/>
    <lineage>
        <taxon>Eukaryota</taxon>
        <taxon>Fungi</taxon>
        <taxon>Dikarya</taxon>
        <taxon>Ascomycota</taxon>
        <taxon>Pezizomycotina</taxon>
        <taxon>Dothideomycetes</taxon>
        <taxon>Pleosporomycetidae</taxon>
        <taxon>Pleosporales</taxon>
        <taxon>Pleosporineae</taxon>
        <taxon>Phaeosphaeriaceae</taxon>
        <taxon>Ampelomyces</taxon>
    </lineage>
</organism>
<evidence type="ECO:0000313" key="3">
    <source>
        <dbReference type="Proteomes" id="UP000800096"/>
    </source>
</evidence>
<dbReference type="EMBL" id="ML979134">
    <property type="protein sequence ID" value="KAF1917596.1"/>
    <property type="molecule type" value="Genomic_DNA"/>
</dbReference>
<protein>
    <submittedName>
        <fullName evidence="2">Uncharacterized protein</fullName>
    </submittedName>
</protein>
<evidence type="ECO:0000313" key="2">
    <source>
        <dbReference type="EMBL" id="KAF1917596.1"/>
    </source>
</evidence>
<reference evidence="2" key="1">
    <citation type="journal article" date="2020" name="Stud. Mycol.">
        <title>101 Dothideomycetes genomes: a test case for predicting lifestyles and emergence of pathogens.</title>
        <authorList>
            <person name="Haridas S."/>
            <person name="Albert R."/>
            <person name="Binder M."/>
            <person name="Bloem J."/>
            <person name="Labutti K."/>
            <person name="Salamov A."/>
            <person name="Andreopoulos B."/>
            <person name="Baker S."/>
            <person name="Barry K."/>
            <person name="Bills G."/>
            <person name="Bluhm B."/>
            <person name="Cannon C."/>
            <person name="Castanera R."/>
            <person name="Culley D."/>
            <person name="Daum C."/>
            <person name="Ezra D."/>
            <person name="Gonzalez J."/>
            <person name="Henrissat B."/>
            <person name="Kuo A."/>
            <person name="Liang C."/>
            <person name="Lipzen A."/>
            <person name="Lutzoni F."/>
            <person name="Magnuson J."/>
            <person name="Mondo S."/>
            <person name="Nolan M."/>
            <person name="Ohm R."/>
            <person name="Pangilinan J."/>
            <person name="Park H.-J."/>
            <person name="Ramirez L."/>
            <person name="Alfaro M."/>
            <person name="Sun H."/>
            <person name="Tritt A."/>
            <person name="Yoshinaga Y."/>
            <person name="Zwiers L.-H."/>
            <person name="Turgeon B."/>
            <person name="Goodwin S."/>
            <person name="Spatafora J."/>
            <person name="Crous P."/>
            <person name="Grigoriev I."/>
        </authorList>
    </citation>
    <scope>NUCLEOTIDE SEQUENCE</scope>
    <source>
        <strain evidence="2">HMLAC05119</strain>
    </source>
</reference>
<feature type="signal peptide" evidence="1">
    <location>
        <begin position="1"/>
        <end position="19"/>
    </location>
</feature>
<dbReference type="OrthoDB" id="3762105at2759"/>
<evidence type="ECO:0000256" key="1">
    <source>
        <dbReference type="SAM" id="SignalP"/>
    </source>
</evidence>
<dbReference type="AlphaFoldDB" id="A0A6A5QSJ9"/>
<feature type="chain" id="PRO_5025415328" evidence="1">
    <location>
        <begin position="20"/>
        <end position="125"/>
    </location>
</feature>
<keyword evidence="3" id="KW-1185">Reference proteome</keyword>
<name>A0A6A5QSJ9_AMPQU</name>
<dbReference type="Proteomes" id="UP000800096">
    <property type="component" value="Unassembled WGS sequence"/>
</dbReference>
<sequence length="125" mass="12984">MQLTTSITTFLSAAASIQAAPFETLLSRQQIPFNIALLSDNVCTTRYSTSFPNNGTTCQVLRQPAVGAFATSALPLGCTVRAYPNPTCSGTNVISVRGDGACLSFGDGLKITAWVVSGTCPGFQG</sequence>
<gene>
    <name evidence="2" type="ORF">BDU57DRAFT_513936</name>
</gene>
<keyword evidence="1" id="KW-0732">Signal</keyword>